<keyword evidence="3" id="KW-1185">Reference proteome</keyword>
<name>A0ABX3H2Y8_PAEBO</name>
<gene>
    <name evidence="2" type="ORF">BSK56_22050</name>
</gene>
<keyword evidence="1" id="KW-1133">Transmembrane helix</keyword>
<comment type="caution">
    <text evidence="2">The sequence shown here is derived from an EMBL/GenBank/DDBJ whole genome shotgun (WGS) entry which is preliminary data.</text>
</comment>
<feature type="transmembrane region" description="Helical" evidence="1">
    <location>
        <begin position="12"/>
        <end position="32"/>
    </location>
</feature>
<evidence type="ECO:0000313" key="3">
    <source>
        <dbReference type="Proteomes" id="UP000187412"/>
    </source>
</evidence>
<keyword evidence="1" id="KW-0812">Transmembrane</keyword>
<organism evidence="2 3">
    <name type="scientific">Paenibacillus borealis</name>
    <dbReference type="NCBI Taxonomy" id="160799"/>
    <lineage>
        <taxon>Bacteria</taxon>
        <taxon>Bacillati</taxon>
        <taxon>Bacillota</taxon>
        <taxon>Bacilli</taxon>
        <taxon>Bacillales</taxon>
        <taxon>Paenibacillaceae</taxon>
        <taxon>Paenibacillus</taxon>
    </lineage>
</organism>
<keyword evidence="1" id="KW-0472">Membrane</keyword>
<dbReference type="EMBL" id="MPTB01000030">
    <property type="protein sequence ID" value="OMD44782.1"/>
    <property type="molecule type" value="Genomic_DNA"/>
</dbReference>
<sequence length="68" mass="7822">MILIITIFLLPYMLIQIVDIPLILIGITEGELKFYEQRLRRMQKSRQGSGGVKLYVNEIIKLEQLCGG</sequence>
<evidence type="ECO:0000256" key="1">
    <source>
        <dbReference type="SAM" id="Phobius"/>
    </source>
</evidence>
<evidence type="ECO:0000313" key="2">
    <source>
        <dbReference type="EMBL" id="OMD44782.1"/>
    </source>
</evidence>
<protein>
    <submittedName>
        <fullName evidence="2">Uncharacterized protein</fullName>
    </submittedName>
</protein>
<reference evidence="2 3" key="1">
    <citation type="submission" date="2016-10" db="EMBL/GenBank/DDBJ databases">
        <title>Paenibacillus species isolates.</title>
        <authorList>
            <person name="Beno S.M."/>
        </authorList>
    </citation>
    <scope>NUCLEOTIDE SEQUENCE [LARGE SCALE GENOMIC DNA]</scope>
    <source>
        <strain evidence="2 3">FSL H7-0744</strain>
    </source>
</reference>
<accession>A0ABX3H2Y8</accession>
<dbReference type="Proteomes" id="UP000187412">
    <property type="component" value="Unassembled WGS sequence"/>
</dbReference>
<proteinExistence type="predicted"/>